<accession>A0A3E5ENP0</accession>
<dbReference type="PROSITE" id="PS50935">
    <property type="entry name" value="SSB"/>
    <property type="match status" value="1"/>
</dbReference>
<feature type="compositionally biased region" description="Basic and acidic residues" evidence="4">
    <location>
        <begin position="101"/>
        <end position="112"/>
    </location>
</feature>
<organism evidence="5 6">
    <name type="scientific">Blautia obeum</name>
    <dbReference type="NCBI Taxonomy" id="40520"/>
    <lineage>
        <taxon>Bacteria</taxon>
        <taxon>Bacillati</taxon>
        <taxon>Bacillota</taxon>
        <taxon>Clostridia</taxon>
        <taxon>Lachnospirales</taxon>
        <taxon>Lachnospiraceae</taxon>
        <taxon>Blautia</taxon>
    </lineage>
</organism>
<comment type="caution">
    <text evidence="5">The sequence shown here is derived from an EMBL/GenBank/DDBJ whole genome shotgun (WGS) entry which is preliminary data.</text>
</comment>
<evidence type="ECO:0000256" key="2">
    <source>
        <dbReference type="HAMAP-Rule" id="MF_00984"/>
    </source>
</evidence>
<dbReference type="PANTHER" id="PTHR10302">
    <property type="entry name" value="SINGLE-STRANDED DNA-BINDING PROTEIN"/>
    <property type="match status" value="1"/>
</dbReference>
<dbReference type="InterPro" id="IPR012340">
    <property type="entry name" value="NA-bd_OB-fold"/>
</dbReference>
<protein>
    <recommendedName>
        <fullName evidence="2 3">Single-stranded DNA-binding protein</fullName>
        <shortName evidence="2">SSB</shortName>
    </recommendedName>
</protein>
<dbReference type="AlphaFoldDB" id="A0A3E5ENP0"/>
<evidence type="ECO:0000313" key="5">
    <source>
        <dbReference type="EMBL" id="RGN90580.1"/>
    </source>
</evidence>
<keyword evidence="1 2" id="KW-0238">DNA-binding</keyword>
<evidence type="ECO:0000256" key="4">
    <source>
        <dbReference type="SAM" id="MobiDB-lite"/>
    </source>
</evidence>
<proteinExistence type="inferred from homology"/>
<comment type="caution">
    <text evidence="2">Lacks conserved residue(s) required for the propagation of feature annotation.</text>
</comment>
<dbReference type="Proteomes" id="UP000261105">
    <property type="component" value="Unassembled WGS sequence"/>
</dbReference>
<dbReference type="CDD" id="cd04496">
    <property type="entry name" value="SSB_OBF"/>
    <property type="match status" value="1"/>
</dbReference>
<dbReference type="EMBL" id="QSUZ01000001">
    <property type="protein sequence ID" value="RGN90580.1"/>
    <property type="molecule type" value="Genomic_DNA"/>
</dbReference>
<dbReference type="Gene3D" id="2.40.50.140">
    <property type="entry name" value="Nucleic acid-binding proteins"/>
    <property type="match status" value="1"/>
</dbReference>
<dbReference type="GO" id="GO:0003697">
    <property type="term" value="F:single-stranded DNA binding"/>
    <property type="evidence" value="ECO:0007669"/>
    <property type="project" value="UniProtKB-UniRule"/>
</dbReference>
<name>A0A3E5ENP0_9FIRM</name>
<feature type="region of interest" description="Disordered" evidence="4">
    <location>
        <begin position="99"/>
        <end position="140"/>
    </location>
</feature>
<dbReference type="Pfam" id="PF00436">
    <property type="entry name" value="SSB"/>
    <property type="match status" value="1"/>
</dbReference>
<dbReference type="HAMAP" id="MF_00984">
    <property type="entry name" value="SSB"/>
    <property type="match status" value="1"/>
</dbReference>
<dbReference type="NCBIfam" id="TIGR00621">
    <property type="entry name" value="ssb"/>
    <property type="match status" value="1"/>
</dbReference>
<comment type="subunit">
    <text evidence="2">Homotetramer.</text>
</comment>
<evidence type="ECO:0000313" key="6">
    <source>
        <dbReference type="Proteomes" id="UP000261105"/>
    </source>
</evidence>
<evidence type="ECO:0000256" key="3">
    <source>
        <dbReference type="PIRNR" id="PIRNR002070"/>
    </source>
</evidence>
<reference evidence="5 6" key="1">
    <citation type="submission" date="2018-08" db="EMBL/GenBank/DDBJ databases">
        <title>A genome reference for cultivated species of the human gut microbiota.</title>
        <authorList>
            <person name="Zou Y."/>
            <person name="Xue W."/>
            <person name="Luo G."/>
        </authorList>
    </citation>
    <scope>NUCLEOTIDE SEQUENCE [LARGE SCALE GENOMIC DNA]</scope>
    <source>
        <strain evidence="5 6">OM03-6</strain>
    </source>
</reference>
<dbReference type="SUPFAM" id="SSF50249">
    <property type="entry name" value="Nucleic acid-binding proteins"/>
    <property type="match status" value="1"/>
</dbReference>
<evidence type="ECO:0000256" key="1">
    <source>
        <dbReference type="ARBA" id="ARBA00023125"/>
    </source>
</evidence>
<dbReference type="GO" id="GO:0009295">
    <property type="term" value="C:nucleoid"/>
    <property type="evidence" value="ECO:0007669"/>
    <property type="project" value="TreeGrafter"/>
</dbReference>
<dbReference type="PIRSF" id="PIRSF002070">
    <property type="entry name" value="SSB"/>
    <property type="match status" value="1"/>
</dbReference>
<dbReference type="PANTHER" id="PTHR10302:SF27">
    <property type="entry name" value="SINGLE-STRANDED DNA-BINDING PROTEIN"/>
    <property type="match status" value="1"/>
</dbReference>
<sequence>MNKVILIGRLIKDPDVRMGTNDTKIARYTLAVNRKYHKNNEPTADFIGCVALGKNGEFAEKYLYKGIKIAVTGRIQTGSYTNRDGQKVYTTDVLIEEQEFAESKKNQSEEQRPPIPSPEQGVDDFMSVPAFTEDDELPFS</sequence>
<gene>
    <name evidence="5" type="ORF">DXB38_00915</name>
</gene>
<dbReference type="InterPro" id="IPR011344">
    <property type="entry name" value="ssDNA-bd"/>
</dbReference>
<dbReference type="GO" id="GO:0006260">
    <property type="term" value="P:DNA replication"/>
    <property type="evidence" value="ECO:0007669"/>
    <property type="project" value="InterPro"/>
</dbReference>
<dbReference type="InterPro" id="IPR000424">
    <property type="entry name" value="Primosome_PriB/ssb"/>
</dbReference>